<dbReference type="Pfam" id="PF02931">
    <property type="entry name" value="Neur_chan_LBD"/>
    <property type="match status" value="1"/>
</dbReference>
<dbReference type="InterPro" id="IPR018000">
    <property type="entry name" value="Neurotransmitter_ion_chnl_CS"/>
</dbReference>
<protein>
    <submittedName>
        <fullName evidence="22">Uncharacterized protein</fullName>
    </submittedName>
</protein>
<dbReference type="InterPro" id="IPR002394">
    <property type="entry name" value="Nicotinic_acetylcholine_rcpt"/>
</dbReference>
<keyword evidence="4" id="KW-1003">Cell membrane</keyword>
<dbReference type="InterPro" id="IPR006201">
    <property type="entry name" value="Neur_channel"/>
</dbReference>
<evidence type="ECO:0000256" key="17">
    <source>
        <dbReference type="ARBA" id="ARBA00034104"/>
    </source>
</evidence>
<evidence type="ECO:0000256" key="10">
    <source>
        <dbReference type="ARBA" id="ARBA00023136"/>
    </source>
</evidence>
<dbReference type="InterPro" id="IPR006202">
    <property type="entry name" value="Neur_chan_lig-bd"/>
</dbReference>
<dbReference type="GO" id="GO:0045211">
    <property type="term" value="C:postsynaptic membrane"/>
    <property type="evidence" value="ECO:0007669"/>
    <property type="project" value="UniProtKB-SubCell"/>
</dbReference>
<comment type="subcellular location">
    <subcellularLocation>
        <location evidence="17">Postsynaptic cell membrane</location>
        <topology evidence="17">Multi-pass membrane protein</topology>
    </subcellularLocation>
</comment>
<dbReference type="PRINTS" id="PR00252">
    <property type="entry name" value="NRIONCHANNEL"/>
</dbReference>
<dbReference type="SUPFAM" id="SSF90112">
    <property type="entry name" value="Neurotransmitter-gated ion-channel transmembrane pore"/>
    <property type="match status" value="1"/>
</dbReference>
<evidence type="ECO:0000256" key="16">
    <source>
        <dbReference type="ARBA" id="ARBA00023303"/>
    </source>
</evidence>
<keyword evidence="8" id="KW-0770">Synapse</keyword>
<dbReference type="Proteomes" id="UP001142055">
    <property type="component" value="Chromosome 3"/>
</dbReference>
<dbReference type="Gene3D" id="2.70.170.10">
    <property type="entry name" value="Neurotransmitter-gated ion-channel ligand-binding domain"/>
    <property type="match status" value="1"/>
</dbReference>
<feature type="transmembrane region" description="Helical" evidence="18">
    <location>
        <begin position="475"/>
        <end position="495"/>
    </location>
</feature>
<dbReference type="PANTHER" id="PTHR18945">
    <property type="entry name" value="NEUROTRANSMITTER GATED ION CHANNEL"/>
    <property type="match status" value="1"/>
</dbReference>
<evidence type="ECO:0000256" key="5">
    <source>
        <dbReference type="ARBA" id="ARBA00022692"/>
    </source>
</evidence>
<keyword evidence="11" id="KW-1015">Disulfide bond</keyword>
<dbReference type="AlphaFoldDB" id="A0A9Q0M0W4"/>
<evidence type="ECO:0000313" key="23">
    <source>
        <dbReference type="Proteomes" id="UP001142055"/>
    </source>
</evidence>
<proteinExistence type="inferred from homology"/>
<keyword evidence="16 18" id="KW-0407">Ion channel</keyword>
<keyword evidence="10 18" id="KW-0472">Membrane</keyword>
<feature type="compositionally biased region" description="Basic and acidic residues" evidence="19">
    <location>
        <begin position="391"/>
        <end position="404"/>
    </location>
</feature>
<dbReference type="SUPFAM" id="SSF63712">
    <property type="entry name" value="Nicotinic receptor ligand binding domain-like"/>
    <property type="match status" value="1"/>
</dbReference>
<dbReference type="InterPro" id="IPR036719">
    <property type="entry name" value="Neuro-gated_channel_TM_sf"/>
</dbReference>
<keyword evidence="7 18" id="KW-1133">Transmembrane helix</keyword>
<dbReference type="GO" id="GO:0022848">
    <property type="term" value="F:acetylcholine-gated monoatomic cation-selective channel activity"/>
    <property type="evidence" value="ECO:0007669"/>
    <property type="project" value="InterPro"/>
</dbReference>
<keyword evidence="6" id="KW-0732">Signal</keyword>
<dbReference type="GO" id="GO:0004888">
    <property type="term" value="F:transmembrane signaling receptor activity"/>
    <property type="evidence" value="ECO:0007669"/>
    <property type="project" value="InterPro"/>
</dbReference>
<dbReference type="FunFam" id="1.20.58.390:FF:000022">
    <property type="entry name" value="Nicotinic acetylcholine receptor subunit alpha4"/>
    <property type="match status" value="1"/>
</dbReference>
<dbReference type="PROSITE" id="PS00236">
    <property type="entry name" value="NEUROTR_ION_CHANNEL"/>
    <property type="match status" value="1"/>
</dbReference>
<dbReference type="Pfam" id="PF02932">
    <property type="entry name" value="Neur_chan_memb"/>
    <property type="match status" value="1"/>
</dbReference>
<evidence type="ECO:0000256" key="14">
    <source>
        <dbReference type="ARBA" id="ARBA00023257"/>
    </source>
</evidence>
<dbReference type="InterPro" id="IPR038050">
    <property type="entry name" value="Neuro_actylchol_rec"/>
</dbReference>
<evidence type="ECO:0000313" key="22">
    <source>
        <dbReference type="EMBL" id="KAJ6217019.1"/>
    </source>
</evidence>
<evidence type="ECO:0000256" key="19">
    <source>
        <dbReference type="SAM" id="MobiDB-lite"/>
    </source>
</evidence>
<evidence type="ECO:0000259" key="21">
    <source>
        <dbReference type="Pfam" id="PF02932"/>
    </source>
</evidence>
<feature type="transmembrane region" description="Helical" evidence="18">
    <location>
        <begin position="332"/>
        <end position="353"/>
    </location>
</feature>
<feature type="domain" description="Neurotransmitter-gated ion-channel transmembrane" evidence="21">
    <location>
        <begin position="273"/>
        <end position="492"/>
    </location>
</feature>
<evidence type="ECO:0000256" key="12">
    <source>
        <dbReference type="ARBA" id="ARBA00023170"/>
    </source>
</evidence>
<name>A0A9Q0M0W4_BLOTA</name>
<comment type="caution">
    <text evidence="22">The sequence shown here is derived from an EMBL/GenBank/DDBJ whole genome shotgun (WGS) entry which is preliminary data.</text>
</comment>
<gene>
    <name evidence="22" type="ORF">RDWZM_008176</name>
</gene>
<dbReference type="GO" id="GO:0007271">
    <property type="term" value="P:synaptic transmission, cholinergic"/>
    <property type="evidence" value="ECO:0007669"/>
    <property type="project" value="UniProtKB-ARBA"/>
</dbReference>
<dbReference type="Gene3D" id="1.20.58.390">
    <property type="entry name" value="Neurotransmitter-gated ion-channel transmembrane domain"/>
    <property type="match status" value="2"/>
</dbReference>
<evidence type="ECO:0000256" key="6">
    <source>
        <dbReference type="ARBA" id="ARBA00022729"/>
    </source>
</evidence>
<evidence type="ECO:0000256" key="11">
    <source>
        <dbReference type="ARBA" id="ARBA00023157"/>
    </source>
</evidence>
<keyword evidence="23" id="KW-1185">Reference proteome</keyword>
<feature type="region of interest" description="Disordered" evidence="19">
    <location>
        <begin position="391"/>
        <end position="412"/>
    </location>
</feature>
<keyword evidence="13" id="KW-0325">Glycoprotein</keyword>
<dbReference type="FunFam" id="2.70.170.10:FF:000013">
    <property type="entry name" value="Acetylcholine receptor subunit alpha"/>
    <property type="match status" value="1"/>
</dbReference>
<evidence type="ECO:0000259" key="20">
    <source>
        <dbReference type="Pfam" id="PF02931"/>
    </source>
</evidence>
<comment type="similarity">
    <text evidence="2">Belongs to the ligand-gated ion channel (TC 1.A.9) family. Acetylcholine receptor (TC 1.A.9.1) subfamily.</text>
</comment>
<organism evidence="22 23">
    <name type="scientific">Blomia tropicalis</name>
    <name type="common">Mite</name>
    <dbReference type="NCBI Taxonomy" id="40697"/>
    <lineage>
        <taxon>Eukaryota</taxon>
        <taxon>Metazoa</taxon>
        <taxon>Ecdysozoa</taxon>
        <taxon>Arthropoda</taxon>
        <taxon>Chelicerata</taxon>
        <taxon>Arachnida</taxon>
        <taxon>Acari</taxon>
        <taxon>Acariformes</taxon>
        <taxon>Sarcoptiformes</taxon>
        <taxon>Astigmata</taxon>
        <taxon>Glycyphagoidea</taxon>
        <taxon>Echimyopodidae</taxon>
        <taxon>Blomia</taxon>
    </lineage>
</organism>
<keyword evidence="12" id="KW-0675">Receptor</keyword>
<dbReference type="PRINTS" id="PR00254">
    <property type="entry name" value="NICOTINICR"/>
</dbReference>
<evidence type="ECO:0000256" key="4">
    <source>
        <dbReference type="ARBA" id="ARBA00022475"/>
    </source>
</evidence>
<dbReference type="FunFam" id="1.20.58.390:FF:000012">
    <property type="entry name" value="Acetylcholine receptor subunit alpha-like"/>
    <property type="match status" value="1"/>
</dbReference>
<dbReference type="InterPro" id="IPR036734">
    <property type="entry name" value="Neur_chan_lig-bd_sf"/>
</dbReference>
<keyword evidence="3 18" id="KW-0813">Transport</keyword>
<dbReference type="InterPro" id="IPR006029">
    <property type="entry name" value="Neurotrans-gated_channel_TM"/>
</dbReference>
<evidence type="ECO:0000256" key="13">
    <source>
        <dbReference type="ARBA" id="ARBA00023180"/>
    </source>
</evidence>
<evidence type="ECO:0000256" key="15">
    <source>
        <dbReference type="ARBA" id="ARBA00023286"/>
    </source>
</evidence>
<keyword evidence="14" id="KW-0628">Postsynaptic cell membrane</keyword>
<evidence type="ECO:0000256" key="1">
    <source>
        <dbReference type="ARBA" id="ARBA00003328"/>
    </source>
</evidence>
<comment type="function">
    <text evidence="1">After binding acetylcholine, the AChR responds by an extensive change in conformation that affects all subunits and leads to opening of an ion-conducting channel across the plasma membrane.</text>
</comment>
<feature type="transmembrane region" description="Helical" evidence="18">
    <location>
        <begin position="302"/>
        <end position="326"/>
    </location>
</feature>
<reference evidence="22" key="1">
    <citation type="submission" date="2022-12" db="EMBL/GenBank/DDBJ databases">
        <title>Genome assemblies of Blomia tropicalis.</title>
        <authorList>
            <person name="Cui Y."/>
        </authorList>
    </citation>
    <scope>NUCLEOTIDE SEQUENCE</scope>
    <source>
        <tissue evidence="22">Adult mites</tissue>
    </source>
</reference>
<keyword evidence="15" id="KW-1071">Ligand-gated ion channel</keyword>
<feature type="transmembrane region" description="Helical" evidence="18">
    <location>
        <begin position="267"/>
        <end position="290"/>
    </location>
</feature>
<accession>A0A9Q0M0W4</accession>
<feature type="domain" description="Neurotransmitter-gated ion-channel ligand-binding" evidence="20">
    <location>
        <begin position="32"/>
        <end position="266"/>
    </location>
</feature>
<dbReference type="CDD" id="cd19064">
    <property type="entry name" value="LGIC_TM_nAChR"/>
    <property type="match status" value="1"/>
</dbReference>
<evidence type="ECO:0000256" key="8">
    <source>
        <dbReference type="ARBA" id="ARBA00023018"/>
    </source>
</evidence>
<sequence length="517" mass="59363">MKRYEVEELDDDHRSCDLFRPNGFTVDTYDAKRLYDDLMSGYNKLILPVSNNSDRLTVKLGLKLTQLIDVNLKNQIMSTNMWVTQEWTDYKLKWDPEEYGGVSQLYVPAEQIWLPDIVLYNNADGNYEIVIMTKAIIYWDGKVEWNPPAIYKSSCNIDITYFPFDYQECTMKFGSWTYDGNQVDLQHLSDVTYTGNGTDSSGDSADDDTGQEKGSVIDIGIDLSEFYLNVEWDIMRVPARRNIIKYSCCPEVYLDITFNITLRRKTLFYTINLIIPCVGISCLSILVFYLPSDSGEKVTLSVSILLSLTFFFLVLIEIIPATSLVIPLLGKYLIFTLVLVTLSVIVTILVLNIHFRSPSTHRMSPWVRKTFIHTLPKWLLMRPPQYRLDLPEGSDKKNNEKKGVPESNTAQVGMPTINGKLARHSLGIEPQLCYPRKIDQIIKNAIFIAHHRDNADEYKSNQEDWKYVSMVLDRLFLWIFTIACIVGTGSIFLWAPSIYDLNVPLDIQYSTIVKGQL</sequence>
<keyword evidence="9 18" id="KW-0406">Ion transport</keyword>
<evidence type="ECO:0000256" key="18">
    <source>
        <dbReference type="RuleBase" id="RU000687"/>
    </source>
</evidence>
<evidence type="ECO:0000256" key="2">
    <source>
        <dbReference type="ARBA" id="ARBA00009237"/>
    </source>
</evidence>
<dbReference type="CDD" id="cd19031">
    <property type="entry name" value="LGIC_ECD_nAChR_proto_alpha-like"/>
    <property type="match status" value="1"/>
</dbReference>
<evidence type="ECO:0000256" key="7">
    <source>
        <dbReference type="ARBA" id="ARBA00022989"/>
    </source>
</evidence>
<evidence type="ECO:0000256" key="9">
    <source>
        <dbReference type="ARBA" id="ARBA00023065"/>
    </source>
</evidence>
<keyword evidence="5 18" id="KW-0812">Transmembrane</keyword>
<dbReference type="OMA" id="FYLNVEW"/>
<evidence type="ECO:0000256" key="3">
    <source>
        <dbReference type="ARBA" id="ARBA00022448"/>
    </source>
</evidence>
<dbReference type="EMBL" id="JAPWDV010000003">
    <property type="protein sequence ID" value="KAJ6217019.1"/>
    <property type="molecule type" value="Genomic_DNA"/>
</dbReference>